<gene>
    <name evidence="2" type="ORF">GCWU000321_01593</name>
</gene>
<evidence type="ECO:0008006" key="4">
    <source>
        <dbReference type="Google" id="ProtNLM"/>
    </source>
</evidence>
<reference evidence="2" key="1">
    <citation type="submission" date="2009-09" db="EMBL/GenBank/DDBJ databases">
        <authorList>
            <person name="Weinstock G."/>
            <person name="Sodergren E."/>
            <person name="Clifton S."/>
            <person name="Fulton L."/>
            <person name="Fulton B."/>
            <person name="Courtney L."/>
            <person name="Fronick C."/>
            <person name="Harrison M."/>
            <person name="Strong C."/>
            <person name="Farmer C."/>
            <person name="Delahaunty K."/>
            <person name="Markovic C."/>
            <person name="Hall O."/>
            <person name="Minx P."/>
            <person name="Tomlinson C."/>
            <person name="Mitreva M."/>
            <person name="Nelson J."/>
            <person name="Hou S."/>
            <person name="Wollam A."/>
            <person name="Pepin K.H."/>
            <person name="Johnson M."/>
            <person name="Bhonagiri V."/>
            <person name="Nash W.E."/>
            <person name="Warren W."/>
            <person name="Chinwalla A."/>
            <person name="Mardis E.R."/>
            <person name="Wilson R.K."/>
        </authorList>
    </citation>
    <scope>NUCLEOTIDE SEQUENCE [LARGE SCALE GENOMIC DNA]</scope>
    <source>
        <strain evidence="2">DSM 15470</strain>
    </source>
</reference>
<evidence type="ECO:0000313" key="2">
    <source>
        <dbReference type="EMBL" id="EEW97599.1"/>
    </source>
</evidence>
<feature type="compositionally biased region" description="Basic and acidic residues" evidence="1">
    <location>
        <begin position="349"/>
        <end position="375"/>
    </location>
</feature>
<comment type="caution">
    <text evidence="2">The sequence shown here is derived from an EMBL/GenBank/DDBJ whole genome shotgun (WGS) entry which is preliminary data.</text>
</comment>
<sequence length="387" mass="44133">MGLSVREILILDYFDGKPVHAKMPSYLYATYGSDADLCLDRLYADGWIRESTPRETVNMLPDKALSDFLKRYGLSGEGSHTELVRRVIHEVPEKNYNHAVPKVYVLEPKGRTEVGHHMAYVLNVRENYGLTEGEIGESRSALALKGNPCSARDILERAFQQKVSIYTMAGEWSKLRNLYYVIANFHLRAEAGDKALSCLFLVFFLDMSGMGNRNTVIPYENLFPTQKGMILLLDEVRHRENMTAEEVKAAFLSSVARMAPRLPFSYFSPQVMAAQLLERLRGVPFNGAKYIAERNVPDPSAGAYHYVPWGREEAGSLKEVPKFTVPKIMAPPSLRMPPAFTRPVPFESTEARKRREEMEKRMVRTVERPTPEEKKEKGLLVKLRKWI</sequence>
<keyword evidence="3" id="KW-1185">Reference proteome</keyword>
<name>C9LPW3_9FIRM</name>
<dbReference type="GeneID" id="78278137"/>
<dbReference type="Proteomes" id="UP000004736">
    <property type="component" value="Unassembled WGS sequence"/>
</dbReference>
<dbReference type="HOGENOM" id="CLU_713169_0_0_9"/>
<dbReference type="AlphaFoldDB" id="C9LPW3"/>
<organism evidence="2 3">
    <name type="scientific">Dialister invisus DSM 15470</name>
    <dbReference type="NCBI Taxonomy" id="592028"/>
    <lineage>
        <taxon>Bacteria</taxon>
        <taxon>Bacillati</taxon>
        <taxon>Bacillota</taxon>
        <taxon>Negativicutes</taxon>
        <taxon>Veillonellales</taxon>
        <taxon>Veillonellaceae</taxon>
        <taxon>Dialister</taxon>
    </lineage>
</organism>
<dbReference type="OrthoDB" id="1634489at2"/>
<feature type="region of interest" description="Disordered" evidence="1">
    <location>
        <begin position="339"/>
        <end position="375"/>
    </location>
</feature>
<accession>C9LPW3</accession>
<evidence type="ECO:0000256" key="1">
    <source>
        <dbReference type="SAM" id="MobiDB-lite"/>
    </source>
</evidence>
<evidence type="ECO:0000313" key="3">
    <source>
        <dbReference type="Proteomes" id="UP000004736"/>
    </source>
</evidence>
<dbReference type="RefSeq" id="WP_007070531.1">
    <property type="nucleotide sequence ID" value="NZ_GG698602.1"/>
</dbReference>
<dbReference type="EMBL" id="ACIM02000001">
    <property type="protein sequence ID" value="EEW97599.1"/>
    <property type="molecule type" value="Genomic_DNA"/>
</dbReference>
<proteinExistence type="predicted"/>
<protein>
    <recommendedName>
        <fullName evidence="4">SAP domain-containing protein</fullName>
    </recommendedName>
</protein>
<dbReference type="STRING" id="592028.GCWU000321_01593"/>